<keyword evidence="1" id="KW-1015">Disulfide bond</keyword>
<evidence type="ECO:0000256" key="1">
    <source>
        <dbReference type="ARBA" id="ARBA00023157"/>
    </source>
</evidence>
<dbReference type="GO" id="GO:0004252">
    <property type="term" value="F:serine-type endopeptidase activity"/>
    <property type="evidence" value="ECO:0007669"/>
    <property type="project" value="InterPro"/>
</dbReference>
<dbReference type="SUPFAM" id="SSF50494">
    <property type="entry name" value="Trypsin-like serine proteases"/>
    <property type="match status" value="1"/>
</dbReference>
<dbReference type="OrthoDB" id="93664at2759"/>
<gene>
    <name evidence="4" type="ORF">BV898_15820</name>
</gene>
<dbReference type="GO" id="GO:0006508">
    <property type="term" value="P:proteolysis"/>
    <property type="evidence" value="ECO:0007669"/>
    <property type="project" value="InterPro"/>
</dbReference>
<dbReference type="Gene3D" id="2.40.10.10">
    <property type="entry name" value="Trypsin-like serine proteases"/>
    <property type="match status" value="1"/>
</dbReference>
<sequence>MAHEKYTSNLPGASPLRSNNDLALLTLDHDIDFAKSPCACRLCLQDLVSDLNSKCIAHGLGDQEVNKFPLTTLRYARLDVKDQNTAECAVSVGPANNPNLFVCAGRLKLETETCQGDSDGPLACLNAKGRFCSAGITSFGFTTCPKERPAYFTRTQAFLDWIRDHADSSDTLSFSKQLALAIRSYVYANISGHIQP</sequence>
<dbReference type="PROSITE" id="PS50240">
    <property type="entry name" value="TRYPSIN_DOM"/>
    <property type="match status" value="1"/>
</dbReference>
<dbReference type="InterPro" id="IPR051487">
    <property type="entry name" value="Ser/Thr_Proteases_Immune/Dev"/>
</dbReference>
<dbReference type="InterPro" id="IPR001254">
    <property type="entry name" value="Trypsin_dom"/>
</dbReference>
<dbReference type="PANTHER" id="PTHR24256">
    <property type="entry name" value="TRYPTASE-RELATED"/>
    <property type="match status" value="1"/>
</dbReference>
<dbReference type="AlphaFoldDB" id="A0A9X6RKK9"/>
<keyword evidence="5" id="KW-1185">Reference proteome</keyword>
<feature type="domain" description="Peptidase S1" evidence="3">
    <location>
        <begin position="1"/>
        <end position="167"/>
    </location>
</feature>
<dbReference type="Proteomes" id="UP000192578">
    <property type="component" value="Unassembled WGS sequence"/>
</dbReference>
<evidence type="ECO:0000259" key="3">
    <source>
        <dbReference type="PROSITE" id="PS50240"/>
    </source>
</evidence>
<evidence type="ECO:0000256" key="2">
    <source>
        <dbReference type="ARBA" id="ARBA00024195"/>
    </source>
</evidence>
<reference evidence="5" key="1">
    <citation type="submission" date="2017-01" db="EMBL/GenBank/DDBJ databases">
        <title>Comparative genomics of anhydrobiosis in the tardigrade Hypsibius dujardini.</title>
        <authorList>
            <person name="Yoshida Y."/>
            <person name="Koutsovoulos G."/>
            <person name="Laetsch D."/>
            <person name="Stevens L."/>
            <person name="Kumar S."/>
            <person name="Horikawa D."/>
            <person name="Ishino K."/>
            <person name="Komine S."/>
            <person name="Tomita M."/>
            <person name="Blaxter M."/>
            <person name="Arakawa K."/>
        </authorList>
    </citation>
    <scope>NUCLEOTIDE SEQUENCE [LARGE SCALE GENOMIC DNA]</scope>
    <source>
        <strain evidence="5">Z151</strain>
    </source>
</reference>
<dbReference type="EMBL" id="MTYJ01000222">
    <property type="protein sequence ID" value="OWA51333.1"/>
    <property type="molecule type" value="Genomic_DNA"/>
</dbReference>
<name>A0A9X6RKK9_HYPEX</name>
<dbReference type="Pfam" id="PF00089">
    <property type="entry name" value="Trypsin"/>
    <property type="match status" value="1"/>
</dbReference>
<accession>A0A9X6RKK9</accession>
<protein>
    <recommendedName>
        <fullName evidence="3">Peptidase S1 domain-containing protein</fullName>
    </recommendedName>
</protein>
<comment type="similarity">
    <text evidence="2">Belongs to the peptidase S1 family. CLIP subfamily.</text>
</comment>
<comment type="caution">
    <text evidence="4">The sequence shown here is derived from an EMBL/GenBank/DDBJ whole genome shotgun (WGS) entry which is preliminary data.</text>
</comment>
<dbReference type="InterPro" id="IPR043504">
    <property type="entry name" value="Peptidase_S1_PA_chymotrypsin"/>
</dbReference>
<proteinExistence type="inferred from homology"/>
<dbReference type="InterPro" id="IPR009003">
    <property type="entry name" value="Peptidase_S1_PA"/>
</dbReference>
<dbReference type="SMART" id="SM00020">
    <property type="entry name" value="Tryp_SPc"/>
    <property type="match status" value="1"/>
</dbReference>
<evidence type="ECO:0000313" key="4">
    <source>
        <dbReference type="EMBL" id="OWA51333.1"/>
    </source>
</evidence>
<evidence type="ECO:0000313" key="5">
    <source>
        <dbReference type="Proteomes" id="UP000192578"/>
    </source>
</evidence>
<organism evidence="4 5">
    <name type="scientific">Hypsibius exemplaris</name>
    <name type="common">Freshwater tardigrade</name>
    <dbReference type="NCBI Taxonomy" id="2072580"/>
    <lineage>
        <taxon>Eukaryota</taxon>
        <taxon>Metazoa</taxon>
        <taxon>Ecdysozoa</taxon>
        <taxon>Tardigrada</taxon>
        <taxon>Eutardigrada</taxon>
        <taxon>Parachela</taxon>
        <taxon>Hypsibioidea</taxon>
        <taxon>Hypsibiidae</taxon>
        <taxon>Hypsibius</taxon>
    </lineage>
</organism>